<dbReference type="GO" id="GO:0006334">
    <property type="term" value="P:nucleosome assembly"/>
    <property type="evidence" value="ECO:0007669"/>
    <property type="project" value="InterPro"/>
</dbReference>
<dbReference type="InterPro" id="IPR036388">
    <property type="entry name" value="WH-like_DNA-bd_sf"/>
</dbReference>
<dbReference type="InterPro" id="IPR005818">
    <property type="entry name" value="Histone_H1/H5_H15"/>
</dbReference>
<dbReference type="AlphaFoldDB" id="A0A8S9MJB9"/>
<dbReference type="PROSITE" id="PS51504">
    <property type="entry name" value="H15"/>
    <property type="match status" value="1"/>
</dbReference>
<dbReference type="InterPro" id="IPR050825">
    <property type="entry name" value="RBM42_RBP45_47-like"/>
</dbReference>
<accession>A0A8S9MJB9</accession>
<dbReference type="PANTHER" id="PTHR47640">
    <property type="entry name" value="TRNA SELENOCYSTEINE 1-ASSOCIATED PROTEIN 1-RELATED-RELATED"/>
    <property type="match status" value="1"/>
</dbReference>
<evidence type="ECO:0000313" key="12">
    <source>
        <dbReference type="Proteomes" id="UP000712281"/>
    </source>
</evidence>
<feature type="region of interest" description="Disordered" evidence="7">
    <location>
        <begin position="55"/>
        <end position="83"/>
    </location>
</feature>
<evidence type="ECO:0000256" key="6">
    <source>
        <dbReference type="SAM" id="Coils"/>
    </source>
</evidence>
<keyword evidence="3 5" id="KW-0694">RNA-binding</keyword>
<dbReference type="GO" id="GO:0003677">
    <property type="term" value="F:DNA binding"/>
    <property type="evidence" value="ECO:0007669"/>
    <property type="project" value="InterPro"/>
</dbReference>
<feature type="compositionally biased region" description="Pro residues" evidence="7">
    <location>
        <begin position="58"/>
        <end position="71"/>
    </location>
</feature>
<comment type="caution">
    <text evidence="11">The sequence shown here is derived from an EMBL/GenBank/DDBJ whole genome shotgun (WGS) entry which is preliminary data.</text>
</comment>
<dbReference type="InterPro" id="IPR012677">
    <property type="entry name" value="Nucleotide-bd_a/b_plait_sf"/>
</dbReference>
<protein>
    <recommendedName>
        <fullName evidence="13">RRM domain-containing protein</fullName>
    </recommendedName>
</protein>
<keyword evidence="4" id="KW-0539">Nucleus</keyword>
<evidence type="ECO:0000259" key="9">
    <source>
        <dbReference type="PROSITE" id="PS51294"/>
    </source>
</evidence>
<feature type="domain" description="RRM" evidence="8">
    <location>
        <begin position="283"/>
        <end position="357"/>
    </location>
</feature>
<evidence type="ECO:0000256" key="4">
    <source>
        <dbReference type="ARBA" id="ARBA00023242"/>
    </source>
</evidence>
<evidence type="ECO:0000256" key="7">
    <source>
        <dbReference type="SAM" id="MobiDB-lite"/>
    </source>
</evidence>
<dbReference type="InterPro" id="IPR035979">
    <property type="entry name" value="RBD_domain_sf"/>
</dbReference>
<dbReference type="InterPro" id="IPR036390">
    <property type="entry name" value="WH_DNA-bd_sf"/>
</dbReference>
<dbReference type="GO" id="GO:0000786">
    <property type="term" value="C:nucleosome"/>
    <property type="evidence" value="ECO:0007669"/>
    <property type="project" value="InterPro"/>
</dbReference>
<evidence type="ECO:0000256" key="2">
    <source>
        <dbReference type="ARBA" id="ARBA00022664"/>
    </source>
</evidence>
<dbReference type="Pfam" id="PF00076">
    <property type="entry name" value="RRM_1"/>
    <property type="match status" value="2"/>
</dbReference>
<evidence type="ECO:0000256" key="5">
    <source>
        <dbReference type="PROSITE-ProRule" id="PRU00176"/>
    </source>
</evidence>
<dbReference type="SUPFAM" id="SSF54928">
    <property type="entry name" value="RNA-binding domain, RBD"/>
    <property type="match status" value="1"/>
</dbReference>
<sequence length="443" mass="48722">MGNHKLKWTEEEEEALLAGVQKHGPKCFAARSIDKVRTPKIKAAALNLAAVAAAATSTPPPSSATPSPVAPLPRSGSSDLNVDDSWNTMVDAKNAPRYDGMIFEALSALTDPSGSDVTTIFNFIEEKKHEVPPTFKRVLGSRLRRLAAQGKIEKVNQIRAGTQNFYRMNGTSFSGMRAPVVARPKEVNVKPRQTNSQRVLTVSQRKVDQASGTAAFKLAEVEKNLELVKRAAEHKERMIKLAEQAEIILLLAEELHEAYFVLLQIEPIPSGNLPPGFDPTSCRSVYVGNVHIQVTEPLLQEVFASTGPVESCKLIRKEQSSYGFVHYFDRRSAGLAILSLNGRHLFGQPIKVNWAYASGQREDTSAHFNIFVGDLSPEVTDAMLFSCFSVYPSCSDARVMWDQKTGRSRGFGFVSFRNQQDAQTAIDEAGGMSFIFSYLGRIG</sequence>
<dbReference type="PANTHER" id="PTHR47640:SF72">
    <property type="entry name" value="OLIGOURIDYLATE-BINDING PROTEIN 1B"/>
    <property type="match status" value="1"/>
</dbReference>
<dbReference type="Gene3D" id="3.30.70.330">
    <property type="match status" value="2"/>
</dbReference>
<evidence type="ECO:0000259" key="8">
    <source>
        <dbReference type="PROSITE" id="PS50102"/>
    </source>
</evidence>
<dbReference type="SUPFAM" id="SSF46785">
    <property type="entry name" value="Winged helix' DNA-binding domain"/>
    <property type="match status" value="1"/>
</dbReference>
<dbReference type="GO" id="GO:0006397">
    <property type="term" value="P:mRNA processing"/>
    <property type="evidence" value="ECO:0007669"/>
    <property type="project" value="UniProtKB-KW"/>
</dbReference>
<dbReference type="Gene3D" id="1.10.10.60">
    <property type="entry name" value="Homeodomain-like"/>
    <property type="match status" value="1"/>
</dbReference>
<organism evidence="11 12">
    <name type="scientific">Brassica cretica</name>
    <name type="common">Mustard</name>
    <dbReference type="NCBI Taxonomy" id="69181"/>
    <lineage>
        <taxon>Eukaryota</taxon>
        <taxon>Viridiplantae</taxon>
        <taxon>Streptophyta</taxon>
        <taxon>Embryophyta</taxon>
        <taxon>Tracheophyta</taxon>
        <taxon>Spermatophyta</taxon>
        <taxon>Magnoliopsida</taxon>
        <taxon>eudicotyledons</taxon>
        <taxon>Gunneridae</taxon>
        <taxon>Pentapetalae</taxon>
        <taxon>rosids</taxon>
        <taxon>malvids</taxon>
        <taxon>Brassicales</taxon>
        <taxon>Brassicaceae</taxon>
        <taxon>Brassiceae</taxon>
        <taxon>Brassica</taxon>
    </lineage>
</organism>
<dbReference type="Pfam" id="PF00538">
    <property type="entry name" value="Linker_histone"/>
    <property type="match status" value="1"/>
</dbReference>
<dbReference type="Gene3D" id="1.10.10.10">
    <property type="entry name" value="Winged helix-like DNA-binding domain superfamily/Winged helix DNA-binding domain"/>
    <property type="match status" value="1"/>
</dbReference>
<dbReference type="SMART" id="SM00360">
    <property type="entry name" value="RRM"/>
    <property type="match status" value="2"/>
</dbReference>
<feature type="domain" description="HTH myb-type" evidence="9">
    <location>
        <begin position="1"/>
        <end position="27"/>
    </location>
</feature>
<dbReference type="CDD" id="cd12614">
    <property type="entry name" value="RRM1_PUB1"/>
    <property type="match status" value="1"/>
</dbReference>
<dbReference type="PROSITE" id="PS51294">
    <property type="entry name" value="HTH_MYB"/>
    <property type="match status" value="1"/>
</dbReference>
<keyword evidence="6" id="KW-0175">Coiled coil</keyword>
<feature type="domain" description="H15" evidence="10">
    <location>
        <begin position="94"/>
        <end position="170"/>
    </location>
</feature>
<dbReference type="InterPro" id="IPR017930">
    <property type="entry name" value="Myb_dom"/>
</dbReference>
<feature type="domain" description="RRM" evidence="8">
    <location>
        <begin position="368"/>
        <end position="443"/>
    </location>
</feature>
<evidence type="ECO:0000256" key="3">
    <source>
        <dbReference type="ARBA" id="ARBA00022884"/>
    </source>
</evidence>
<dbReference type="GO" id="GO:0005634">
    <property type="term" value="C:nucleus"/>
    <property type="evidence" value="ECO:0007669"/>
    <property type="project" value="UniProtKB-SubCell"/>
</dbReference>
<name>A0A8S9MJB9_BRACR</name>
<gene>
    <name evidence="11" type="ORF">F2Q68_00042231</name>
</gene>
<dbReference type="SMART" id="SM00526">
    <property type="entry name" value="H15"/>
    <property type="match status" value="1"/>
</dbReference>
<keyword evidence="2" id="KW-0507">mRNA processing</keyword>
<dbReference type="GO" id="GO:0003729">
    <property type="term" value="F:mRNA binding"/>
    <property type="evidence" value="ECO:0007669"/>
    <property type="project" value="InterPro"/>
</dbReference>
<comment type="subcellular location">
    <subcellularLocation>
        <location evidence="1">Nucleus</location>
    </subcellularLocation>
</comment>
<dbReference type="InterPro" id="IPR000504">
    <property type="entry name" value="RRM_dom"/>
</dbReference>
<evidence type="ECO:0000313" key="11">
    <source>
        <dbReference type="EMBL" id="KAF2618308.1"/>
    </source>
</evidence>
<dbReference type="EMBL" id="QGKW02000007">
    <property type="protein sequence ID" value="KAF2618308.1"/>
    <property type="molecule type" value="Genomic_DNA"/>
</dbReference>
<evidence type="ECO:0008006" key="13">
    <source>
        <dbReference type="Google" id="ProtNLM"/>
    </source>
</evidence>
<dbReference type="PROSITE" id="PS50102">
    <property type="entry name" value="RRM"/>
    <property type="match status" value="2"/>
</dbReference>
<reference evidence="11" key="1">
    <citation type="submission" date="2019-12" db="EMBL/GenBank/DDBJ databases">
        <title>Genome sequencing and annotation of Brassica cretica.</title>
        <authorList>
            <person name="Studholme D.J."/>
            <person name="Sarris P.F."/>
        </authorList>
    </citation>
    <scope>NUCLEOTIDE SEQUENCE</scope>
    <source>
        <strain evidence="11">PFS-001/15</strain>
        <tissue evidence="11">Leaf</tissue>
    </source>
</reference>
<evidence type="ECO:0000259" key="10">
    <source>
        <dbReference type="PROSITE" id="PS51504"/>
    </source>
</evidence>
<feature type="coiled-coil region" evidence="6">
    <location>
        <begin position="218"/>
        <end position="245"/>
    </location>
</feature>
<dbReference type="Proteomes" id="UP000712281">
    <property type="component" value="Unassembled WGS sequence"/>
</dbReference>
<evidence type="ECO:0000256" key="1">
    <source>
        <dbReference type="ARBA" id="ARBA00004123"/>
    </source>
</evidence>
<proteinExistence type="predicted"/>